<dbReference type="RefSeq" id="XP_004180793.1">
    <property type="nucleotide sequence ID" value="XM_004180745.1"/>
</dbReference>
<evidence type="ECO:0000313" key="7">
    <source>
        <dbReference type="EMBL" id="CCH61274.1"/>
    </source>
</evidence>
<comment type="subunit">
    <text evidence="3">Associated with the spliceosome.</text>
</comment>
<name>I2H4H2_HENB6</name>
<dbReference type="AlphaFoldDB" id="I2H4H2"/>
<protein>
    <recommendedName>
        <fullName evidence="2 3">Pre-mRNA-processing protein 45</fullName>
    </recommendedName>
</protein>
<dbReference type="eggNOG" id="KOG2441">
    <property type="taxonomic scope" value="Eukaryota"/>
</dbReference>
<dbReference type="EMBL" id="HE806320">
    <property type="protein sequence ID" value="CCH61274.1"/>
    <property type="molecule type" value="Genomic_DNA"/>
</dbReference>
<evidence type="ECO:0000256" key="5">
    <source>
        <dbReference type="SAM" id="MobiDB-lite"/>
    </source>
</evidence>
<keyword evidence="8" id="KW-1185">Reference proteome</keyword>
<dbReference type="GeneID" id="14496630"/>
<keyword evidence="3" id="KW-0508">mRNA splicing</keyword>
<dbReference type="InterPro" id="IPR017862">
    <property type="entry name" value="SKI-int_prot_SKIP"/>
</dbReference>
<reference evidence="7 8" key="1">
    <citation type="journal article" date="2011" name="Proc. Natl. Acad. Sci. U.S.A.">
        <title>Evolutionary erosion of yeast sex chromosomes by mating-type switching accidents.</title>
        <authorList>
            <person name="Gordon J.L."/>
            <person name="Armisen D."/>
            <person name="Proux-Wera E."/>
            <person name="Oheigeartaigh S.S."/>
            <person name="Byrne K.P."/>
            <person name="Wolfe K.H."/>
        </authorList>
    </citation>
    <scope>NUCLEOTIDE SEQUENCE [LARGE SCALE GENOMIC DNA]</scope>
    <source>
        <strain evidence="8">ATCC 34711 / CBS 6284 / DSM 70876 / NBRC 10599 / NRRL Y-10934 / UCD 77-7</strain>
    </source>
</reference>
<dbReference type="FunCoup" id="I2H4H2">
    <property type="interactions" value="1065"/>
</dbReference>
<gene>
    <name evidence="7" type="primary">TBLA0E02210</name>
    <name evidence="7" type="ORF">TBLA_0E02210</name>
</gene>
<evidence type="ECO:0000256" key="3">
    <source>
        <dbReference type="RuleBase" id="RU367140"/>
    </source>
</evidence>
<dbReference type="InterPro" id="IPR004015">
    <property type="entry name" value="SKI-int_prot_SKIP_SNW-dom"/>
</dbReference>
<dbReference type="Pfam" id="PF02731">
    <property type="entry name" value="SKIP_SNW"/>
    <property type="match status" value="1"/>
</dbReference>
<feature type="region of interest" description="Disordered" evidence="5">
    <location>
        <begin position="402"/>
        <end position="426"/>
    </location>
</feature>
<keyword evidence="4" id="KW-0175">Coiled coil</keyword>
<proteinExistence type="inferred from homology"/>
<feature type="domain" description="SKI-interacting protein SKIP SNW" evidence="6">
    <location>
        <begin position="118"/>
        <end position="281"/>
    </location>
</feature>
<dbReference type="PANTHER" id="PTHR12096">
    <property type="entry name" value="NUCLEAR PROTEIN SKIP-RELATED"/>
    <property type="match status" value="1"/>
</dbReference>
<comment type="subcellular location">
    <subcellularLocation>
        <location evidence="3">Nucleus</location>
    </subcellularLocation>
</comment>
<evidence type="ECO:0000256" key="4">
    <source>
        <dbReference type="SAM" id="Coils"/>
    </source>
</evidence>
<dbReference type="OrthoDB" id="666364at2759"/>
<keyword evidence="3" id="KW-0539">Nucleus</keyword>
<dbReference type="Proteomes" id="UP000002866">
    <property type="component" value="Chromosome 5"/>
</dbReference>
<comment type="function">
    <text evidence="3">Involved in pre-mRNA splicing.</text>
</comment>
<evidence type="ECO:0000256" key="2">
    <source>
        <dbReference type="ARBA" id="ARBA00022160"/>
    </source>
</evidence>
<evidence type="ECO:0000313" key="8">
    <source>
        <dbReference type="Proteomes" id="UP000002866"/>
    </source>
</evidence>
<accession>I2H4H2</accession>
<comment type="similarity">
    <text evidence="1 3">Belongs to the SNW family.</text>
</comment>
<dbReference type="STRING" id="1071380.I2H4H2"/>
<dbReference type="InParanoid" id="I2H4H2"/>
<keyword evidence="3" id="KW-0507">mRNA processing</keyword>
<dbReference type="KEGG" id="tbl:TBLA_0E02210"/>
<dbReference type="GO" id="GO:0005681">
    <property type="term" value="C:spliceosomal complex"/>
    <property type="evidence" value="ECO:0007669"/>
    <property type="project" value="UniProtKB-UniRule"/>
</dbReference>
<dbReference type="HOGENOM" id="CLU_006601_3_1_1"/>
<keyword evidence="3" id="KW-0747">Spliceosome</keyword>
<evidence type="ECO:0000256" key="1">
    <source>
        <dbReference type="ARBA" id="ARBA00010197"/>
    </source>
</evidence>
<organism evidence="7 8">
    <name type="scientific">Henningerozyma blattae (strain ATCC 34711 / CBS 6284 / DSM 70876 / NBRC 10599 / NRRL Y-10934 / UCD 77-7)</name>
    <name type="common">Yeast</name>
    <name type="synonym">Tetrapisispora blattae</name>
    <dbReference type="NCBI Taxonomy" id="1071380"/>
    <lineage>
        <taxon>Eukaryota</taxon>
        <taxon>Fungi</taxon>
        <taxon>Dikarya</taxon>
        <taxon>Ascomycota</taxon>
        <taxon>Saccharomycotina</taxon>
        <taxon>Saccharomycetes</taxon>
        <taxon>Saccharomycetales</taxon>
        <taxon>Saccharomycetaceae</taxon>
        <taxon>Henningerozyma</taxon>
    </lineage>
</organism>
<dbReference type="OMA" id="EDQVYDN"/>
<evidence type="ECO:0000259" key="6">
    <source>
        <dbReference type="Pfam" id="PF02731"/>
    </source>
</evidence>
<sequence length="426" mass="49442">MSFTSRLPSPKNTKTNKSTYRIRQQLINKFKANVLSQDFDEKSRILDSQVSEHIKFNDFVPLRQKNFNLEIPLPTEDEINDTYNRTKLKLEELLSNLNTVNASMPKNSLKANRNSYDVEYKSKNLGSDASESRNIRIIEHASDPLQPNMIKQKKNQLLQTDESDIPILHKTGESDRLLLSKEEKAAWNIPSAISNWKNPNGFAIDLDKRLVSDKKNDPQGIKSLEISSKFEDISNALEEADKKARETLKMKAMAKKLKLEKEEMEREEKLKQLAVKVHEERRQYHRIRNTDLSYRHREDNRRIKKDRYERKVKNSEQGVLHSFRTLSETDGRDISQKVTLGATKATETPEVQYDSRLYSQGAKSNARIHEDQTYQSPLFAQQNIDSIYRPNLIKFNNELSEGGWKDTKIGRPIEFTDADSEKESPN</sequence>
<dbReference type="GO" id="GO:0000398">
    <property type="term" value="P:mRNA splicing, via spliceosome"/>
    <property type="evidence" value="ECO:0007669"/>
    <property type="project" value="InterPro"/>
</dbReference>
<feature type="coiled-coil region" evidence="4">
    <location>
        <begin position="247"/>
        <end position="274"/>
    </location>
</feature>